<dbReference type="Proteomes" id="UP000253250">
    <property type="component" value="Unassembled WGS sequence"/>
</dbReference>
<dbReference type="AlphaFoldDB" id="A0A368HID3"/>
<organism evidence="1 2">
    <name type="scientific">Acidiferrobacter thiooxydans</name>
    <dbReference type="NCBI Taxonomy" id="163359"/>
    <lineage>
        <taxon>Bacteria</taxon>
        <taxon>Pseudomonadati</taxon>
        <taxon>Pseudomonadota</taxon>
        <taxon>Gammaproteobacteria</taxon>
        <taxon>Acidiferrobacterales</taxon>
        <taxon>Acidiferrobacteraceae</taxon>
        <taxon>Acidiferrobacter</taxon>
    </lineage>
</organism>
<dbReference type="EMBL" id="PSYR01000002">
    <property type="protein sequence ID" value="RCN57072.1"/>
    <property type="molecule type" value="Genomic_DNA"/>
</dbReference>
<evidence type="ECO:0000313" key="2">
    <source>
        <dbReference type="Proteomes" id="UP000253250"/>
    </source>
</evidence>
<dbReference type="InterPro" id="IPR035439">
    <property type="entry name" value="UPF0145_dom_sf"/>
</dbReference>
<evidence type="ECO:0008006" key="3">
    <source>
        <dbReference type="Google" id="ProtNLM"/>
    </source>
</evidence>
<comment type="caution">
    <text evidence="1">The sequence shown here is derived from an EMBL/GenBank/DDBJ whole genome shotgun (WGS) entry which is preliminary data.</text>
</comment>
<dbReference type="SUPFAM" id="SSF117782">
    <property type="entry name" value="YbjQ-like"/>
    <property type="match status" value="1"/>
</dbReference>
<name>A0A368HID3_9GAMM</name>
<gene>
    <name evidence="1" type="ORF">C4900_15265</name>
</gene>
<dbReference type="OrthoDB" id="8456345at2"/>
<sequence>MARFGPPADRAHDDAGSLARQTAWNEALTRGTVPAFVKERLAETMTGKRPWVTTASPAGLLTQRSHGIRPLGLVSGNCWFQFGYSWTRGHYEGWHTALDRLRLEAGLMGANAVVDVTLRVRRMPGTENEGHMDYGAMGTAVRVDGLRESANPALATVSALEFARLLESGIVPVGLAIGAHYDWFVATGYQTANTASFWNQEIAPLSSFLTRVRRQALQELRDDGVRLGSGVLAHTQHTELYRVEPDENNPYPRFLARYIALGTAILHDSRSQRPFGVRPVMSVRNPRLLAATDTVREVL</sequence>
<dbReference type="Gene3D" id="3.30.110.70">
    <property type="entry name" value="Hypothetical protein apc22750. Chain B"/>
    <property type="match status" value="1"/>
</dbReference>
<dbReference type="RefSeq" id="WP_083995651.1">
    <property type="nucleotide sequence ID" value="NZ_CP080624.1"/>
</dbReference>
<evidence type="ECO:0000313" key="1">
    <source>
        <dbReference type="EMBL" id="RCN57072.1"/>
    </source>
</evidence>
<accession>A0A368HID3</accession>
<reference evidence="1 2" key="1">
    <citation type="submission" date="2018-02" db="EMBL/GenBank/DDBJ databases">
        <title>Insights into the biology of acidophilic members of the Acidiferrobacteraceae family derived from comparative genomic analyses.</title>
        <authorList>
            <person name="Issotta F."/>
            <person name="Thyssen C."/>
            <person name="Mena C."/>
            <person name="Moya A."/>
            <person name="Bellenberg S."/>
            <person name="Sproer C."/>
            <person name="Covarrubias P.C."/>
            <person name="Sand W."/>
            <person name="Quatrini R."/>
            <person name="Vera M."/>
        </authorList>
    </citation>
    <scope>NUCLEOTIDE SEQUENCE [LARGE SCALE GENOMIC DNA]</scope>
    <source>
        <strain evidence="2">m-1</strain>
    </source>
</reference>
<proteinExistence type="predicted"/>
<keyword evidence="2" id="KW-1185">Reference proteome</keyword>
<protein>
    <recommendedName>
        <fullName evidence="3">Heavy metal-binding domain-containing protein</fullName>
    </recommendedName>
</protein>